<gene>
    <name evidence="7" type="ORF">VLK81_06960</name>
</gene>
<feature type="transmembrane region" description="Helical" evidence="6">
    <location>
        <begin position="185"/>
        <end position="205"/>
    </location>
</feature>
<keyword evidence="3 6" id="KW-1133">Transmembrane helix</keyword>
<proteinExistence type="inferred from homology"/>
<evidence type="ECO:0000256" key="4">
    <source>
        <dbReference type="ARBA" id="ARBA00023136"/>
    </source>
</evidence>
<name>A0AAW9MYU7_9FIRM</name>
<feature type="transmembrane region" description="Helical" evidence="6">
    <location>
        <begin position="145"/>
        <end position="165"/>
    </location>
</feature>
<protein>
    <submittedName>
        <fullName evidence="7">Formate/nitrite transporter family protein</fullName>
    </submittedName>
</protein>
<dbReference type="AlphaFoldDB" id="A0AAW9MYU7"/>
<comment type="similarity">
    <text evidence="5">Belongs to the FNT transporter (TC 1.A.16) family.</text>
</comment>
<dbReference type="Gene3D" id="1.20.1080.10">
    <property type="entry name" value="Glycerol uptake facilitator protein"/>
    <property type="match status" value="1"/>
</dbReference>
<evidence type="ECO:0000256" key="6">
    <source>
        <dbReference type="SAM" id="Phobius"/>
    </source>
</evidence>
<evidence type="ECO:0000313" key="8">
    <source>
        <dbReference type="Proteomes" id="UP001357733"/>
    </source>
</evidence>
<keyword evidence="4 6" id="KW-0472">Membrane</keyword>
<feature type="transmembrane region" description="Helical" evidence="6">
    <location>
        <begin position="7"/>
        <end position="27"/>
    </location>
</feature>
<evidence type="ECO:0000256" key="1">
    <source>
        <dbReference type="ARBA" id="ARBA00004141"/>
    </source>
</evidence>
<sequence>MKKFTNFLLAIMAGAFIAIGGIIYLLLENKIIGSLLFSTGLYAVLTLGLNLFTGKVGYLFQNKAKTYIPFLVIVYLGNLVGSVLVAELIKLTRASQAIVEAATKTSQLKIGDNYLSLFVLGIFCNLLVVHAVYQYNSNKHEIGKYIGIVLSIMVFILCGFEHSIADMFYFHAAGMLFTAKGLTSLLVITLGNIVGGVIIPCLMAFKEKNLSR</sequence>
<dbReference type="GO" id="GO:0005886">
    <property type="term" value="C:plasma membrane"/>
    <property type="evidence" value="ECO:0007669"/>
    <property type="project" value="TreeGrafter"/>
</dbReference>
<dbReference type="Proteomes" id="UP001357733">
    <property type="component" value="Unassembled WGS sequence"/>
</dbReference>
<evidence type="ECO:0000256" key="2">
    <source>
        <dbReference type="ARBA" id="ARBA00022692"/>
    </source>
</evidence>
<keyword evidence="8" id="KW-1185">Reference proteome</keyword>
<evidence type="ECO:0000256" key="5">
    <source>
        <dbReference type="ARBA" id="ARBA00049660"/>
    </source>
</evidence>
<feature type="transmembrane region" description="Helical" evidence="6">
    <location>
        <begin position="67"/>
        <end position="86"/>
    </location>
</feature>
<dbReference type="PANTHER" id="PTHR30520:SF6">
    <property type="entry name" value="FORMATE_NITRATE FAMILY TRANSPORTER (EUROFUNG)"/>
    <property type="match status" value="1"/>
</dbReference>
<accession>A0AAW9MYU7</accession>
<keyword evidence="2 6" id="KW-0812">Transmembrane</keyword>
<comment type="caution">
    <text evidence="7">The sequence shown here is derived from an EMBL/GenBank/DDBJ whole genome shotgun (WGS) entry which is preliminary data.</text>
</comment>
<comment type="subcellular location">
    <subcellularLocation>
        <location evidence="1">Membrane</location>
        <topology evidence="1">Multi-pass membrane protein</topology>
    </subcellularLocation>
</comment>
<organism evidence="7 8">
    <name type="scientific">Citroniella saccharovorans</name>
    <dbReference type="NCBI Taxonomy" id="2053367"/>
    <lineage>
        <taxon>Bacteria</taxon>
        <taxon>Bacillati</taxon>
        <taxon>Bacillota</taxon>
        <taxon>Tissierellia</taxon>
        <taxon>Tissierellales</taxon>
        <taxon>Peptoniphilaceae</taxon>
        <taxon>Citroniella</taxon>
    </lineage>
</organism>
<dbReference type="Pfam" id="PF01226">
    <property type="entry name" value="Form_Nir_trans"/>
    <property type="match status" value="1"/>
</dbReference>
<feature type="transmembrane region" description="Helical" evidence="6">
    <location>
        <begin position="39"/>
        <end position="60"/>
    </location>
</feature>
<dbReference type="EMBL" id="JAYKOT010000003">
    <property type="protein sequence ID" value="MEB3429750.1"/>
    <property type="molecule type" value="Genomic_DNA"/>
</dbReference>
<reference evidence="7 8" key="1">
    <citation type="submission" date="2024-01" db="EMBL/GenBank/DDBJ databases">
        <title>Complete genome sequence of Citroniella saccharovorans strain M6.X9, isolated from human fecal sample.</title>
        <authorList>
            <person name="Cheng G."/>
            <person name="Westerholm M."/>
            <person name="Schnurer A."/>
        </authorList>
    </citation>
    <scope>NUCLEOTIDE SEQUENCE [LARGE SCALE GENOMIC DNA]</scope>
    <source>
        <strain evidence="7 8">DSM 29873</strain>
    </source>
</reference>
<feature type="transmembrane region" description="Helical" evidence="6">
    <location>
        <begin position="114"/>
        <end position="133"/>
    </location>
</feature>
<evidence type="ECO:0000313" key="7">
    <source>
        <dbReference type="EMBL" id="MEB3429750.1"/>
    </source>
</evidence>
<dbReference type="GO" id="GO:0015499">
    <property type="term" value="F:formate transmembrane transporter activity"/>
    <property type="evidence" value="ECO:0007669"/>
    <property type="project" value="TreeGrafter"/>
</dbReference>
<evidence type="ECO:0000256" key="3">
    <source>
        <dbReference type="ARBA" id="ARBA00022989"/>
    </source>
</evidence>
<dbReference type="PANTHER" id="PTHR30520">
    <property type="entry name" value="FORMATE TRANSPORTER-RELATED"/>
    <property type="match status" value="1"/>
</dbReference>
<dbReference type="InterPro" id="IPR000292">
    <property type="entry name" value="For/NO2_transpt"/>
</dbReference>
<dbReference type="InterPro" id="IPR023271">
    <property type="entry name" value="Aquaporin-like"/>
</dbReference>
<dbReference type="RefSeq" id="WP_324619919.1">
    <property type="nucleotide sequence ID" value="NZ_JAYKOT010000003.1"/>
</dbReference>